<keyword evidence="4" id="KW-1185">Reference proteome</keyword>
<dbReference type="OrthoDB" id="9794210at2"/>
<proteinExistence type="predicted"/>
<dbReference type="InterPro" id="IPR036868">
    <property type="entry name" value="TusA-like_sf"/>
</dbReference>
<evidence type="ECO:0000313" key="3">
    <source>
        <dbReference type="EMBL" id="SDH59048.1"/>
    </source>
</evidence>
<evidence type="ECO:0000259" key="2">
    <source>
        <dbReference type="Pfam" id="PF01206"/>
    </source>
</evidence>
<dbReference type="STRING" id="83401.SAMN05421742_10864"/>
<evidence type="ECO:0000256" key="1">
    <source>
        <dbReference type="SAM" id="MobiDB-lite"/>
    </source>
</evidence>
<sequence length="91" mass="9960">MNHDKPDQSQADYFLDITSDVCPMTYVRTRLLLEQMIPGQIAEIRLMGAEPLANVPIAVHDAGHEVLDLAPEPDSGADGPHRLTVRRGNSA</sequence>
<dbReference type="RefSeq" id="WP_092620510.1">
    <property type="nucleotide sequence ID" value="NZ_FNCV01000008.1"/>
</dbReference>
<name>A0A1G8DN11_9PROT</name>
<feature type="region of interest" description="Disordered" evidence="1">
    <location>
        <begin position="71"/>
        <end position="91"/>
    </location>
</feature>
<reference evidence="4" key="1">
    <citation type="submission" date="2016-10" db="EMBL/GenBank/DDBJ databases">
        <authorList>
            <person name="Varghese N."/>
            <person name="Submissions S."/>
        </authorList>
    </citation>
    <scope>NUCLEOTIDE SEQUENCE [LARGE SCALE GENOMIC DNA]</scope>
    <source>
        <strain evidence="4">930I</strain>
    </source>
</reference>
<accession>A0A1G8DN11</accession>
<dbReference type="CDD" id="cd00291">
    <property type="entry name" value="SirA_YedF_YeeD"/>
    <property type="match status" value="1"/>
</dbReference>
<protein>
    <submittedName>
        <fullName evidence="3">TusA-related sulfurtransferase</fullName>
    </submittedName>
</protein>
<dbReference type="GO" id="GO:0016740">
    <property type="term" value="F:transferase activity"/>
    <property type="evidence" value="ECO:0007669"/>
    <property type="project" value="UniProtKB-KW"/>
</dbReference>
<dbReference type="Pfam" id="PF01206">
    <property type="entry name" value="TusA"/>
    <property type="match status" value="1"/>
</dbReference>
<dbReference type="EMBL" id="FNCV01000008">
    <property type="protein sequence ID" value="SDH59048.1"/>
    <property type="molecule type" value="Genomic_DNA"/>
</dbReference>
<gene>
    <name evidence="3" type="ORF">SAMN05421742_10864</name>
</gene>
<dbReference type="Proteomes" id="UP000217076">
    <property type="component" value="Unassembled WGS sequence"/>
</dbReference>
<dbReference type="AlphaFoldDB" id="A0A1G8DN11"/>
<dbReference type="InterPro" id="IPR001455">
    <property type="entry name" value="TusA-like"/>
</dbReference>
<feature type="domain" description="UPF0033" evidence="2">
    <location>
        <begin position="14"/>
        <end position="72"/>
    </location>
</feature>
<dbReference type="SUPFAM" id="SSF64307">
    <property type="entry name" value="SirA-like"/>
    <property type="match status" value="1"/>
</dbReference>
<dbReference type="Gene3D" id="3.30.110.40">
    <property type="entry name" value="TusA-like domain"/>
    <property type="match status" value="1"/>
</dbReference>
<keyword evidence="3" id="KW-0808">Transferase</keyword>
<evidence type="ECO:0000313" key="4">
    <source>
        <dbReference type="Proteomes" id="UP000217076"/>
    </source>
</evidence>
<organism evidence="3 4">
    <name type="scientific">Roseospirillum parvum</name>
    <dbReference type="NCBI Taxonomy" id="83401"/>
    <lineage>
        <taxon>Bacteria</taxon>
        <taxon>Pseudomonadati</taxon>
        <taxon>Pseudomonadota</taxon>
        <taxon>Alphaproteobacteria</taxon>
        <taxon>Rhodospirillales</taxon>
        <taxon>Rhodospirillaceae</taxon>
        <taxon>Roseospirillum</taxon>
    </lineage>
</organism>